<protein>
    <submittedName>
        <fullName evidence="1">Uncharacterized protein</fullName>
    </submittedName>
</protein>
<dbReference type="Proteomes" id="UP000836387">
    <property type="component" value="Unassembled WGS sequence"/>
</dbReference>
<name>A0ACA9TWI7_BIOOC</name>
<gene>
    <name evidence="1" type="ORF">CRV2_00012017</name>
</gene>
<dbReference type="EMBL" id="CADEHS020000009">
    <property type="protein sequence ID" value="CAG9945283.1"/>
    <property type="molecule type" value="Genomic_DNA"/>
</dbReference>
<evidence type="ECO:0000313" key="2">
    <source>
        <dbReference type="Proteomes" id="UP000836387"/>
    </source>
</evidence>
<keyword evidence="2" id="KW-1185">Reference proteome</keyword>
<reference evidence="1" key="2">
    <citation type="submission" date="2021-10" db="EMBL/GenBank/DDBJ databases">
        <authorList>
            <person name="Piombo E."/>
        </authorList>
    </citation>
    <scope>NUCLEOTIDE SEQUENCE</scope>
</reference>
<evidence type="ECO:0000313" key="1">
    <source>
        <dbReference type="EMBL" id="CAG9945283.1"/>
    </source>
</evidence>
<comment type="caution">
    <text evidence="1">The sequence shown here is derived from an EMBL/GenBank/DDBJ whole genome shotgun (WGS) entry which is preliminary data.</text>
</comment>
<organism evidence="1 2">
    <name type="scientific">Clonostachys rosea f. rosea IK726</name>
    <dbReference type="NCBI Taxonomy" id="1349383"/>
    <lineage>
        <taxon>Eukaryota</taxon>
        <taxon>Fungi</taxon>
        <taxon>Dikarya</taxon>
        <taxon>Ascomycota</taxon>
        <taxon>Pezizomycotina</taxon>
        <taxon>Sordariomycetes</taxon>
        <taxon>Hypocreomycetidae</taxon>
        <taxon>Hypocreales</taxon>
        <taxon>Bionectriaceae</taxon>
        <taxon>Clonostachys</taxon>
    </lineage>
</organism>
<proteinExistence type="predicted"/>
<accession>A0ACA9TWI7</accession>
<reference evidence="1" key="1">
    <citation type="submission" date="2020-04" db="EMBL/GenBank/DDBJ databases">
        <authorList>
            <person name="Broberg M."/>
        </authorList>
    </citation>
    <scope>NUCLEOTIDE SEQUENCE</scope>
</reference>
<sequence>MATLYNTDSILRETDLLYATISKLFVDFKDTGQIPHAEVRLVLAADHIDTWNCSIGSNPGAAVNANSRYDITFNVQDCQNAPANILISFEFKLRVSYMTLISFIDCLRGGGSSSWENLFQFTRLYFRGSRDVVHIADAVVDTSGLGILGEPQLEFRKFIAKDYTVSGWGVLQSLEDAPIHRGWFEFESPRARGIEDTPHPYVSPDEDVDHKAKTGA</sequence>